<dbReference type="KEGG" id="mmar:MODMU_2756"/>
<dbReference type="GO" id="GO:0000166">
    <property type="term" value="F:nucleotide binding"/>
    <property type="evidence" value="ECO:0007669"/>
    <property type="project" value="InterPro"/>
</dbReference>
<evidence type="ECO:0000256" key="1">
    <source>
        <dbReference type="ARBA" id="ARBA00023002"/>
    </source>
</evidence>
<feature type="domain" description="Gfo/Idh/MocA-like oxidoreductase N-terminal" evidence="2">
    <location>
        <begin position="3"/>
        <end position="117"/>
    </location>
</feature>
<sequence length="294" mass="29980">MTLRVGLVGAGPWAGMSTGPMLAAGPGTTLAAVWARRPAAAADLGQRLGAPAAASYEELLGACDAVAFAVPPDVQAELAPVAAAAGRHLLLEKPLAATVEGAERIAAAAQAAGVVTQLVLTNRWTEAVSAFAAELSTAVPRVLTAEFIGSQALPGSPFAAPWRRPDQALHDVGPHVLDLLELVAGPATVVHAHRVGAVTTVTLEHEFGAVSHATVSIATPGARGPLRCEAVTDAGRVVLADPGAEDPAAVRRRIATTFAEAVARGVPPAADVRRGVELQRLLTAAERHLRSTDT</sequence>
<dbReference type="Pfam" id="PF01408">
    <property type="entry name" value="GFO_IDH_MocA"/>
    <property type="match status" value="1"/>
</dbReference>
<dbReference type="STRING" id="477641.MODMU_2756"/>
<dbReference type="SUPFAM" id="SSF55347">
    <property type="entry name" value="Glyceraldehyde-3-phosphate dehydrogenase-like, C-terminal domain"/>
    <property type="match status" value="1"/>
</dbReference>
<dbReference type="EMBL" id="FO203431">
    <property type="protein sequence ID" value="CCH88185.1"/>
    <property type="molecule type" value="Genomic_DNA"/>
</dbReference>
<protein>
    <submittedName>
        <fullName evidence="3">Oxidoreductase</fullName>
    </submittedName>
</protein>
<dbReference type="Gene3D" id="3.30.360.10">
    <property type="entry name" value="Dihydrodipicolinate Reductase, domain 2"/>
    <property type="match status" value="1"/>
</dbReference>
<dbReference type="Proteomes" id="UP000006461">
    <property type="component" value="Chromosome"/>
</dbReference>
<dbReference type="OMA" id="PWARAMH"/>
<dbReference type="OrthoDB" id="3815872at2"/>
<proteinExistence type="predicted"/>
<evidence type="ECO:0000313" key="4">
    <source>
        <dbReference type="Proteomes" id="UP000006461"/>
    </source>
</evidence>
<dbReference type="AlphaFoldDB" id="I4EXS2"/>
<gene>
    <name evidence="3" type="ordered locus">MODMU_2756</name>
</gene>
<organism evidence="3 4">
    <name type="scientific">Modestobacter italicus (strain DSM 44449 / CECT 9708 / BC 501)</name>
    <dbReference type="NCBI Taxonomy" id="2732864"/>
    <lineage>
        <taxon>Bacteria</taxon>
        <taxon>Bacillati</taxon>
        <taxon>Actinomycetota</taxon>
        <taxon>Actinomycetes</taxon>
        <taxon>Geodermatophilales</taxon>
        <taxon>Geodermatophilaceae</taxon>
        <taxon>Modestobacter</taxon>
    </lineage>
</organism>
<name>I4EXS2_MODI5</name>
<dbReference type="Gene3D" id="3.40.50.720">
    <property type="entry name" value="NAD(P)-binding Rossmann-like Domain"/>
    <property type="match status" value="1"/>
</dbReference>
<evidence type="ECO:0000259" key="2">
    <source>
        <dbReference type="Pfam" id="PF01408"/>
    </source>
</evidence>
<reference evidence="3 4" key="1">
    <citation type="journal article" date="2012" name="J. Bacteriol.">
        <title>Genome Sequence of Radiation-Resistant Modestobacter marinus Strain BC501, a Representative Actinobacterium That Thrives on Calcareous Stone Surfaces.</title>
        <authorList>
            <person name="Normand P."/>
            <person name="Gury J."/>
            <person name="Pujic P."/>
            <person name="Chouaia B."/>
            <person name="Crotti E."/>
            <person name="Brusetti L."/>
            <person name="Daffonchio D."/>
            <person name="Vacherie B."/>
            <person name="Barbe V."/>
            <person name="Medigue C."/>
            <person name="Calteau A."/>
            <person name="Ghodhbane-Gtari F."/>
            <person name="Essoussi I."/>
            <person name="Nouioui I."/>
            <person name="Abbassi-Ghozzi I."/>
            <person name="Gtari M."/>
        </authorList>
    </citation>
    <scope>NUCLEOTIDE SEQUENCE [LARGE SCALE GENOMIC DNA]</scope>
    <source>
        <strain evidence="4">BC 501</strain>
    </source>
</reference>
<keyword evidence="1" id="KW-0560">Oxidoreductase</keyword>
<accession>I4EXS2</accession>
<dbReference type="PANTHER" id="PTHR43818:SF11">
    <property type="entry name" value="BCDNA.GH03377"/>
    <property type="match status" value="1"/>
</dbReference>
<dbReference type="PANTHER" id="PTHR43818">
    <property type="entry name" value="BCDNA.GH03377"/>
    <property type="match status" value="1"/>
</dbReference>
<dbReference type="HOGENOM" id="CLU_081768_0_0_11"/>
<dbReference type="InterPro" id="IPR000683">
    <property type="entry name" value="Gfo/Idh/MocA-like_OxRdtase_N"/>
</dbReference>
<dbReference type="InterPro" id="IPR050463">
    <property type="entry name" value="Gfo/Idh/MocA_oxidrdct_glycsds"/>
</dbReference>
<dbReference type="eggNOG" id="COG0673">
    <property type="taxonomic scope" value="Bacteria"/>
</dbReference>
<evidence type="ECO:0000313" key="3">
    <source>
        <dbReference type="EMBL" id="CCH88185.1"/>
    </source>
</evidence>
<dbReference type="InterPro" id="IPR036291">
    <property type="entry name" value="NAD(P)-bd_dom_sf"/>
</dbReference>
<dbReference type="GO" id="GO:0016491">
    <property type="term" value="F:oxidoreductase activity"/>
    <property type="evidence" value="ECO:0007669"/>
    <property type="project" value="UniProtKB-KW"/>
</dbReference>
<dbReference type="SUPFAM" id="SSF51735">
    <property type="entry name" value="NAD(P)-binding Rossmann-fold domains"/>
    <property type="match status" value="1"/>
</dbReference>
<keyword evidence="4" id="KW-1185">Reference proteome</keyword>